<dbReference type="PANTHER" id="PTHR11177:SF317">
    <property type="entry name" value="CHITINASE 12-RELATED"/>
    <property type="match status" value="1"/>
</dbReference>
<dbReference type="SMART" id="SM00636">
    <property type="entry name" value="Glyco_18"/>
    <property type="match status" value="1"/>
</dbReference>
<gene>
    <name evidence="10" type="ORF">KHA97_15685</name>
</gene>
<evidence type="ECO:0000256" key="4">
    <source>
        <dbReference type="ARBA" id="ARBA00023024"/>
    </source>
</evidence>
<dbReference type="InterPro" id="IPR011583">
    <property type="entry name" value="Chitinase_II/V-like_cat"/>
</dbReference>
<dbReference type="SUPFAM" id="SSF51445">
    <property type="entry name" value="(Trans)glycosidases"/>
    <property type="match status" value="1"/>
</dbReference>
<dbReference type="InterPro" id="IPR029070">
    <property type="entry name" value="Chitinase_insertion_sf"/>
</dbReference>
<feature type="chain" id="PRO_5039125660" description="chitinase" evidence="8">
    <location>
        <begin position="21"/>
        <end position="485"/>
    </location>
</feature>
<dbReference type="SUPFAM" id="SSF54556">
    <property type="entry name" value="Chitinase insertion domain"/>
    <property type="match status" value="1"/>
</dbReference>
<comment type="catalytic activity">
    <reaction evidence="1">
        <text>Random endo-hydrolysis of N-acetyl-beta-D-glucosaminide (1-&gt;4)-beta-linkages in chitin and chitodextrins.</text>
        <dbReference type="EC" id="3.2.1.14"/>
    </reaction>
</comment>
<evidence type="ECO:0000256" key="1">
    <source>
        <dbReference type="ARBA" id="ARBA00000822"/>
    </source>
</evidence>
<name>A0A942YJL9_9BACI</name>
<comment type="caution">
    <text evidence="10">The sequence shown here is derived from an EMBL/GenBank/DDBJ whole genome shotgun (WGS) entry which is preliminary data.</text>
</comment>
<keyword evidence="3 6" id="KW-0378">Hydrolase</keyword>
<dbReference type="Gene3D" id="3.20.20.80">
    <property type="entry name" value="Glycosidases"/>
    <property type="match status" value="1"/>
</dbReference>
<dbReference type="CDD" id="cd06548">
    <property type="entry name" value="GH18_chitinase"/>
    <property type="match status" value="1"/>
</dbReference>
<dbReference type="Proteomes" id="UP000681414">
    <property type="component" value="Unassembled WGS sequence"/>
</dbReference>
<comment type="similarity">
    <text evidence="7">Belongs to the glycosyl hydrolase 18 family.</text>
</comment>
<dbReference type="PANTHER" id="PTHR11177">
    <property type="entry name" value="CHITINASE"/>
    <property type="match status" value="1"/>
</dbReference>
<dbReference type="InterPro" id="IPR001579">
    <property type="entry name" value="Glyco_hydro_18_chit_AS"/>
</dbReference>
<dbReference type="InterPro" id="IPR050314">
    <property type="entry name" value="Glycosyl_Hydrlase_18"/>
</dbReference>
<feature type="signal peptide" evidence="8">
    <location>
        <begin position="1"/>
        <end position="20"/>
    </location>
</feature>
<dbReference type="Gene3D" id="3.10.50.10">
    <property type="match status" value="1"/>
</dbReference>
<dbReference type="GO" id="GO:0006032">
    <property type="term" value="P:chitin catabolic process"/>
    <property type="evidence" value="ECO:0007669"/>
    <property type="project" value="UniProtKB-KW"/>
</dbReference>
<dbReference type="PROSITE" id="PS01095">
    <property type="entry name" value="GH18_1"/>
    <property type="match status" value="1"/>
</dbReference>
<feature type="domain" description="GH18" evidence="9">
    <location>
        <begin position="56"/>
        <end position="406"/>
    </location>
</feature>
<dbReference type="PROSITE" id="PS51910">
    <property type="entry name" value="GH18_2"/>
    <property type="match status" value="1"/>
</dbReference>
<evidence type="ECO:0000256" key="2">
    <source>
        <dbReference type="ARBA" id="ARBA00012729"/>
    </source>
</evidence>
<dbReference type="GO" id="GO:0005975">
    <property type="term" value="P:carbohydrate metabolic process"/>
    <property type="evidence" value="ECO:0007669"/>
    <property type="project" value="InterPro"/>
</dbReference>
<dbReference type="EC" id="3.2.1.14" evidence="2"/>
<evidence type="ECO:0000256" key="5">
    <source>
        <dbReference type="ARBA" id="ARBA00023295"/>
    </source>
</evidence>
<proteinExistence type="inferred from homology"/>
<keyword evidence="5 6" id="KW-0326">Glycosidase</keyword>
<keyword evidence="11" id="KW-1185">Reference proteome</keyword>
<evidence type="ECO:0000256" key="3">
    <source>
        <dbReference type="ARBA" id="ARBA00022801"/>
    </source>
</evidence>
<dbReference type="InterPro" id="IPR001223">
    <property type="entry name" value="Glyco_hydro18_cat"/>
</dbReference>
<keyword evidence="4" id="KW-0119">Carbohydrate metabolism</keyword>
<protein>
    <recommendedName>
        <fullName evidence="2">chitinase</fullName>
        <ecNumber evidence="2">3.2.1.14</ecNumber>
    </recommendedName>
</protein>
<evidence type="ECO:0000256" key="6">
    <source>
        <dbReference type="RuleBase" id="RU000489"/>
    </source>
</evidence>
<evidence type="ECO:0000256" key="8">
    <source>
        <dbReference type="SAM" id="SignalP"/>
    </source>
</evidence>
<organism evidence="10 11">
    <name type="scientific">Lederbergia citri</name>
    <dbReference type="NCBI Taxonomy" id="2833580"/>
    <lineage>
        <taxon>Bacteria</taxon>
        <taxon>Bacillati</taxon>
        <taxon>Bacillota</taxon>
        <taxon>Bacilli</taxon>
        <taxon>Bacillales</taxon>
        <taxon>Bacillaceae</taxon>
        <taxon>Lederbergia</taxon>
    </lineage>
</organism>
<keyword evidence="4" id="KW-0624">Polysaccharide degradation</keyword>
<dbReference type="RefSeq" id="WP_213125634.1">
    <property type="nucleotide sequence ID" value="NZ_JAGYPG010000002.1"/>
</dbReference>
<dbReference type="Pfam" id="PF00704">
    <property type="entry name" value="Glyco_hydro_18"/>
    <property type="match status" value="1"/>
</dbReference>
<dbReference type="GO" id="GO:0008843">
    <property type="term" value="F:endochitinase activity"/>
    <property type="evidence" value="ECO:0007669"/>
    <property type="project" value="UniProtKB-EC"/>
</dbReference>
<evidence type="ECO:0000259" key="9">
    <source>
        <dbReference type="PROSITE" id="PS51910"/>
    </source>
</evidence>
<accession>A0A942YJL9</accession>
<dbReference type="GO" id="GO:0008061">
    <property type="term" value="F:chitin binding"/>
    <property type="evidence" value="ECO:0007669"/>
    <property type="project" value="InterPro"/>
</dbReference>
<sequence>MKKRVSVLALLLLLFGNVFGAFHLVAAQTPDIDSSSNTNVTTTSEAWEPADKPPANRVVGYFASWSTYGSFNIMRDLDASRLTHLNYAFAVISNDLKVVMGDPEIDPINFEEIALLKEKYPHLQTLISVGGWEGSANFSEAAANEESRTIFAESAVDFILKYGFDGVDLDWEYPVTGGGTGTYPNPADKENFPLLLEKVREKLDEQGEKDGKHYLLTIAGGATASFASNASLGFTHQYLDYVQIMTYDIHGPWESVADFTAPLFDDNGKTYSVDRGIQAYLDAGVPADKLVMGIPFYGYQYNVTSTENNGLRQPVSGGSGAITYNNIMSQDLLNNGYERFWNEGSKVPYLFNKETLHFISHDDEESIGLKAEYIRDRGLGGAMIWELSQDYRNQLLSKIYNVLKGPDIEPTFANLYQLVDKATIDHGQQNALLAHIKSAENAKTDDQRKKHLNNTLKFVEGMNGKHIDAESRQGIVEFLKKMIAN</sequence>
<keyword evidence="4" id="KW-0146">Chitin degradation</keyword>
<dbReference type="InterPro" id="IPR017853">
    <property type="entry name" value="GH"/>
</dbReference>
<reference evidence="10 11" key="1">
    <citation type="submission" date="2021-05" db="EMBL/GenBank/DDBJ databases">
        <title>Novel Bacillus species.</title>
        <authorList>
            <person name="Liu G."/>
        </authorList>
    </citation>
    <scope>NUCLEOTIDE SEQUENCE [LARGE SCALE GENOMIC DNA]</scope>
    <source>
        <strain evidence="11">FJAT-49780</strain>
    </source>
</reference>
<evidence type="ECO:0000256" key="7">
    <source>
        <dbReference type="RuleBase" id="RU004453"/>
    </source>
</evidence>
<keyword evidence="8" id="KW-0732">Signal</keyword>
<evidence type="ECO:0000313" key="10">
    <source>
        <dbReference type="EMBL" id="MBS4196506.1"/>
    </source>
</evidence>
<dbReference type="EMBL" id="JAGYPG010000002">
    <property type="protein sequence ID" value="MBS4196506.1"/>
    <property type="molecule type" value="Genomic_DNA"/>
</dbReference>
<dbReference type="AlphaFoldDB" id="A0A942YJL9"/>
<evidence type="ECO:0000313" key="11">
    <source>
        <dbReference type="Proteomes" id="UP000681414"/>
    </source>
</evidence>